<dbReference type="RefSeq" id="WP_103190488.1">
    <property type="nucleotide sequence ID" value="NZ_JAGGJQ010000001.1"/>
</dbReference>
<gene>
    <name evidence="7" type="ORF">J2Z56_000341</name>
    <name evidence="8" type="ORF">J2Z57_001007</name>
</gene>
<keyword evidence="4 6" id="KW-1133">Transmembrane helix</keyword>
<protein>
    <recommendedName>
        <fullName evidence="6">Phosphate transporter</fullName>
    </recommendedName>
</protein>
<feature type="transmembrane region" description="Helical" evidence="6">
    <location>
        <begin position="190"/>
        <end position="216"/>
    </location>
</feature>
<feature type="transmembrane region" description="Helical" evidence="6">
    <location>
        <begin position="152"/>
        <end position="178"/>
    </location>
</feature>
<dbReference type="InterPro" id="IPR001204">
    <property type="entry name" value="Phos_transporter"/>
</dbReference>
<name>A0A9X1CAR2_9FLAO</name>
<keyword evidence="6" id="KW-0592">Phosphate transport</keyword>
<feature type="transmembrane region" description="Helical" evidence="6">
    <location>
        <begin position="236"/>
        <end position="255"/>
    </location>
</feature>
<dbReference type="EMBL" id="JAUSUU010000002">
    <property type="protein sequence ID" value="MDQ0334580.1"/>
    <property type="molecule type" value="Genomic_DNA"/>
</dbReference>
<dbReference type="Pfam" id="PF01384">
    <property type="entry name" value="PHO4"/>
    <property type="match status" value="2"/>
</dbReference>
<comment type="caution">
    <text evidence="7">The sequence shown here is derived from an EMBL/GenBank/DDBJ whole genome shotgun (WGS) entry which is preliminary data.</text>
</comment>
<evidence type="ECO:0000256" key="5">
    <source>
        <dbReference type="ARBA" id="ARBA00023136"/>
    </source>
</evidence>
<feature type="transmembrane region" description="Helical" evidence="6">
    <location>
        <begin position="319"/>
        <end position="339"/>
    </location>
</feature>
<evidence type="ECO:0000256" key="1">
    <source>
        <dbReference type="ARBA" id="ARBA00004141"/>
    </source>
</evidence>
<evidence type="ECO:0000313" key="8">
    <source>
        <dbReference type="EMBL" id="MDQ0334580.1"/>
    </source>
</evidence>
<organism evidence="7 9">
    <name type="scientific">Formosa algae</name>
    <dbReference type="NCBI Taxonomy" id="225843"/>
    <lineage>
        <taxon>Bacteria</taxon>
        <taxon>Pseudomonadati</taxon>
        <taxon>Bacteroidota</taxon>
        <taxon>Flavobacteriia</taxon>
        <taxon>Flavobacteriales</taxon>
        <taxon>Flavobacteriaceae</taxon>
        <taxon>Formosa</taxon>
    </lineage>
</organism>
<evidence type="ECO:0000313" key="7">
    <source>
        <dbReference type="EMBL" id="MBP1838445.1"/>
    </source>
</evidence>
<feature type="transmembrane region" description="Helical" evidence="6">
    <location>
        <begin position="262"/>
        <end position="280"/>
    </location>
</feature>
<comment type="subcellular location">
    <subcellularLocation>
        <location evidence="1 6">Membrane</location>
        <topology evidence="1 6">Multi-pass membrane protein</topology>
    </subcellularLocation>
</comment>
<evidence type="ECO:0000256" key="2">
    <source>
        <dbReference type="ARBA" id="ARBA00022448"/>
    </source>
</evidence>
<dbReference type="Proteomes" id="UP001231587">
    <property type="component" value="Unassembled WGS sequence"/>
</dbReference>
<dbReference type="GO" id="GO:0005315">
    <property type="term" value="F:phosphate transmembrane transporter activity"/>
    <property type="evidence" value="ECO:0007669"/>
    <property type="project" value="InterPro"/>
</dbReference>
<keyword evidence="3 6" id="KW-0812">Transmembrane</keyword>
<dbReference type="GO" id="GO:0016020">
    <property type="term" value="C:membrane"/>
    <property type="evidence" value="ECO:0007669"/>
    <property type="project" value="UniProtKB-SubCell"/>
</dbReference>
<evidence type="ECO:0000256" key="3">
    <source>
        <dbReference type="ARBA" id="ARBA00022692"/>
    </source>
</evidence>
<keyword evidence="5 6" id="KW-0472">Membrane</keyword>
<evidence type="ECO:0000313" key="9">
    <source>
        <dbReference type="Proteomes" id="UP001138672"/>
    </source>
</evidence>
<dbReference type="PANTHER" id="PTHR11101">
    <property type="entry name" value="PHOSPHATE TRANSPORTER"/>
    <property type="match status" value="1"/>
</dbReference>
<dbReference type="EMBL" id="JAGGJQ010000001">
    <property type="protein sequence ID" value="MBP1838445.1"/>
    <property type="molecule type" value="Genomic_DNA"/>
</dbReference>
<accession>A0A9X1CAR2</accession>
<feature type="transmembrane region" description="Helical" evidence="6">
    <location>
        <begin position="83"/>
        <end position="102"/>
    </location>
</feature>
<evidence type="ECO:0000256" key="4">
    <source>
        <dbReference type="ARBA" id="ARBA00022989"/>
    </source>
</evidence>
<reference evidence="7" key="1">
    <citation type="submission" date="2021-03" db="EMBL/GenBank/DDBJ databases">
        <title>Genomic Encyclopedia of Type Strains, Phase IV (KMG-IV): sequencing the most valuable type-strain genomes for metagenomic binning, comparative biology and taxonomic classification.</title>
        <authorList>
            <person name="Goeker M."/>
        </authorList>
    </citation>
    <scope>NUCLEOTIDE SEQUENCE</scope>
    <source>
        <strain evidence="7">DSM 15523</strain>
        <strain evidence="8 10">DSM 16476</strain>
    </source>
</reference>
<comment type="similarity">
    <text evidence="6">Belongs to the inorganic phosphate transporter (PiT) (TC 2.A.20) family.</text>
</comment>
<dbReference type="Proteomes" id="UP001138672">
    <property type="component" value="Unassembled WGS sequence"/>
</dbReference>
<keyword evidence="10" id="KW-1185">Reference proteome</keyword>
<feature type="transmembrane region" description="Helical" evidence="6">
    <location>
        <begin position="6"/>
        <end position="29"/>
    </location>
</feature>
<feature type="transmembrane region" description="Helical" evidence="6">
    <location>
        <begin position="114"/>
        <end position="132"/>
    </location>
</feature>
<evidence type="ECO:0000313" key="10">
    <source>
        <dbReference type="Proteomes" id="UP001231587"/>
    </source>
</evidence>
<feature type="transmembrane region" description="Helical" evidence="6">
    <location>
        <begin position="41"/>
        <end position="63"/>
    </location>
</feature>
<dbReference type="GO" id="GO:0035435">
    <property type="term" value="P:phosphate ion transmembrane transport"/>
    <property type="evidence" value="ECO:0007669"/>
    <property type="project" value="TreeGrafter"/>
</dbReference>
<evidence type="ECO:0000256" key="6">
    <source>
        <dbReference type="RuleBase" id="RU363058"/>
    </source>
</evidence>
<keyword evidence="2 6" id="KW-0813">Transport</keyword>
<feature type="transmembrane region" description="Helical" evidence="6">
    <location>
        <begin position="507"/>
        <end position="525"/>
    </location>
</feature>
<dbReference type="AlphaFoldDB" id="A0A9X1CAR2"/>
<feature type="transmembrane region" description="Helical" evidence="6">
    <location>
        <begin position="476"/>
        <end position="501"/>
    </location>
</feature>
<sequence>MENIYLLMIVALGVLAIADLVVGVSNDAVNFLNSAIGSKAVSFRTIMIVASLGVAIGAIFSSGMMEVARKGIFNPGEFMFSEIMIIFMAVMITDILLLDFFNTVGMPTSTTVSIVFELLGASVAIALIKIGNDGGSVSDLVNYINTSKATQIIFGILLSVVIAFSVGAMVQWVTRLLLSFNFDKKAKWVGALFGGLAITAISYFIFIKGIGGTAFAQESYSFLGGLTIGHYIENEVLIILLISFAFWSSISYIYMAVLKLNIYKLIILIGTFALALAFAGNDLVNFIGVPIAAWQSYQEWSVSGIPADQFNMAILGQAVRTPTLMLFIAGMVMVVTLWFSSKAKAVVKTSIDLASSQNETKERFQPNFLSRGFVRTAVGISDLLRMVVPDKTQEKIDRRFEKPTIALERDKKYELPAFDMVRAAVNLMVASVLISIATSMKLPLSTTYVTFMVAMGTSLADKAWGAESAVYRVAGVLNVIGGWFFTALIAFVSAAIIAYLINLHVPSMVGILLLIAFLLLSRNYLMHNKRQKELKAEGQLIRAESSSIQGVVHESAHNIANAIKRVNKIYTGAINGLSKQDLIALKQNKKQVEKLANEIDELRDNIFYFIKNLDESSVAASNFYINILGYLQDMSQSLEYISKVSYKHVNNNHKKLKFNQIKELKQIDTILEKLFSNTQKTFENRSFEDIGDILKNKKVIFTEITDKIQKQVERTRTEEVSPKNTTLYFSLLLETKDLLTATMNLLEEFYHANDGTTQIHKIIKDEELEE</sequence>
<dbReference type="PANTHER" id="PTHR11101:SF16">
    <property type="entry name" value="PHOSPHATE TRANSPORTER"/>
    <property type="match status" value="1"/>
</dbReference>
<proteinExistence type="inferred from homology"/>